<evidence type="ECO:0000313" key="9">
    <source>
        <dbReference type="Proteomes" id="UP000887540"/>
    </source>
</evidence>
<dbReference type="GO" id="GO:0004708">
    <property type="term" value="F:MAP kinase kinase activity"/>
    <property type="evidence" value="ECO:0007669"/>
    <property type="project" value="UniProtKB-EC"/>
</dbReference>
<dbReference type="SMART" id="SM00220">
    <property type="entry name" value="S_TKc"/>
    <property type="match status" value="1"/>
</dbReference>
<dbReference type="Gene3D" id="1.10.510.10">
    <property type="entry name" value="Transferase(Phosphotransferase) domain 1"/>
    <property type="match status" value="1"/>
</dbReference>
<keyword evidence="4" id="KW-0067">ATP-binding</keyword>
<dbReference type="PANTHER" id="PTHR48013:SF11">
    <property type="entry name" value="LICORNE"/>
    <property type="match status" value="1"/>
</dbReference>
<dbReference type="GO" id="GO:0051403">
    <property type="term" value="P:stress-activated MAPK cascade"/>
    <property type="evidence" value="ECO:0007669"/>
    <property type="project" value="TreeGrafter"/>
</dbReference>
<dbReference type="PANTHER" id="PTHR48013">
    <property type="entry name" value="DUAL SPECIFICITY MITOGEN-ACTIVATED PROTEIN KINASE KINASE 5-RELATED"/>
    <property type="match status" value="1"/>
</dbReference>
<dbReference type="InterPro" id="IPR000719">
    <property type="entry name" value="Prot_kinase_dom"/>
</dbReference>
<evidence type="ECO:0000259" key="8">
    <source>
        <dbReference type="PROSITE" id="PS50011"/>
    </source>
</evidence>
<feature type="domain" description="Protein kinase" evidence="8">
    <location>
        <begin position="35"/>
        <end position="312"/>
    </location>
</feature>
<dbReference type="Gene3D" id="3.30.200.20">
    <property type="entry name" value="Phosphorylase Kinase, domain 1"/>
    <property type="match status" value="1"/>
</dbReference>
<feature type="region of interest" description="Disordered" evidence="7">
    <location>
        <begin position="348"/>
        <end position="389"/>
    </location>
</feature>
<evidence type="ECO:0000256" key="5">
    <source>
        <dbReference type="ARBA" id="ARBA00038035"/>
    </source>
</evidence>
<dbReference type="AlphaFoldDB" id="A0A914DLA7"/>
<keyword evidence="2" id="KW-0547">Nucleotide-binding</keyword>
<comment type="similarity">
    <text evidence="5">Belongs to the protein kinase superfamily. STE Ser/Thr protein kinase family. MAP kinase kinase subfamily.</text>
</comment>
<dbReference type="Proteomes" id="UP000887540">
    <property type="component" value="Unplaced"/>
</dbReference>
<dbReference type="InterPro" id="IPR011009">
    <property type="entry name" value="Kinase-like_dom_sf"/>
</dbReference>
<dbReference type="InterPro" id="IPR008271">
    <property type="entry name" value="Ser/Thr_kinase_AS"/>
</dbReference>
<dbReference type="SUPFAM" id="SSF56112">
    <property type="entry name" value="Protein kinase-like (PK-like)"/>
    <property type="match status" value="1"/>
</dbReference>
<dbReference type="Pfam" id="PF00069">
    <property type="entry name" value="Pkinase"/>
    <property type="match status" value="1"/>
</dbReference>
<dbReference type="PROSITE" id="PS00108">
    <property type="entry name" value="PROTEIN_KINASE_ST"/>
    <property type="match status" value="1"/>
</dbReference>
<evidence type="ECO:0000256" key="3">
    <source>
        <dbReference type="ARBA" id="ARBA00022777"/>
    </source>
</evidence>
<dbReference type="EC" id="2.7.12.2" evidence="6"/>
<evidence type="ECO:0000256" key="6">
    <source>
        <dbReference type="ARBA" id="ARBA00038999"/>
    </source>
</evidence>
<evidence type="ECO:0000313" key="10">
    <source>
        <dbReference type="WBParaSite" id="ACRNAN_scaffold2966.g6373.t1"/>
    </source>
</evidence>
<evidence type="ECO:0000256" key="2">
    <source>
        <dbReference type="ARBA" id="ARBA00022741"/>
    </source>
</evidence>
<dbReference type="PROSITE" id="PS50011">
    <property type="entry name" value="PROTEIN_KINASE_DOM"/>
    <property type="match status" value="1"/>
</dbReference>
<accession>A0A914DLA7</accession>
<organism evidence="9 10">
    <name type="scientific">Acrobeloides nanus</name>
    <dbReference type="NCBI Taxonomy" id="290746"/>
    <lineage>
        <taxon>Eukaryota</taxon>
        <taxon>Metazoa</taxon>
        <taxon>Ecdysozoa</taxon>
        <taxon>Nematoda</taxon>
        <taxon>Chromadorea</taxon>
        <taxon>Rhabditida</taxon>
        <taxon>Tylenchina</taxon>
        <taxon>Cephalobomorpha</taxon>
        <taxon>Cephaloboidea</taxon>
        <taxon>Cephalobidae</taxon>
        <taxon>Acrobeloides</taxon>
    </lineage>
</organism>
<proteinExistence type="inferred from homology"/>
<dbReference type="GO" id="GO:0005524">
    <property type="term" value="F:ATP binding"/>
    <property type="evidence" value="ECO:0007669"/>
    <property type="project" value="UniProtKB-KW"/>
</dbReference>
<protein>
    <recommendedName>
        <fullName evidence="6">mitogen-activated protein kinase kinase</fullName>
        <ecNumber evidence="6">2.7.12.2</ecNumber>
    </recommendedName>
</protein>
<keyword evidence="1" id="KW-0808">Transferase</keyword>
<keyword evidence="9" id="KW-1185">Reference proteome</keyword>
<dbReference type="WBParaSite" id="ACRNAN_scaffold2966.g6373.t1">
    <property type="protein sequence ID" value="ACRNAN_scaffold2966.g6373.t1"/>
    <property type="gene ID" value="ACRNAN_scaffold2966.g6373"/>
</dbReference>
<evidence type="ECO:0000256" key="1">
    <source>
        <dbReference type="ARBA" id="ARBA00022679"/>
    </source>
</evidence>
<keyword evidence="3" id="KW-0418">Kinase</keyword>
<feature type="compositionally biased region" description="Polar residues" evidence="7">
    <location>
        <begin position="351"/>
        <end position="360"/>
    </location>
</feature>
<evidence type="ECO:0000256" key="4">
    <source>
        <dbReference type="ARBA" id="ARBA00022840"/>
    </source>
</evidence>
<evidence type="ECO:0000256" key="7">
    <source>
        <dbReference type="SAM" id="MobiDB-lite"/>
    </source>
</evidence>
<sequence length="389" mass="45401">MAEDNIRMDVGAANDENQIQYHKEDYPSEKFKEDFIHEKSIQNDGKRSVKKYHYKPWKRSIAVKSIIAESEISNKIKDEAEKLWRFRNSSQIVKMFGITVVKWQPTEWETLICMELMDMSLDHIFRWIVKKETKLSNLVLCAIATNVIMGLAELKAQKIMHRDIKPGNILVNRTGEVKLGDFGDAKFFERHDITKTSTGTYAYWSLERFDNAHYQLGYDDKSDIWSLAVIMIQLITHERPYSELGKHGVDIQRAREKTEELQGQAWKKLTEVFSKYVQEENLKEDLRNFIALCLQPNESRLDCVQLLENSFIKIYSTEHASRQECVREYFQNIQLDLIENERRGDTIPSLEHSSASSNIEFNPLRKGAPWAGDDTDTDDSQNGRMEEMD</sequence>
<reference evidence="10" key="1">
    <citation type="submission" date="2022-11" db="UniProtKB">
        <authorList>
            <consortium name="WormBaseParasite"/>
        </authorList>
    </citation>
    <scope>IDENTIFICATION</scope>
</reference>
<name>A0A914DLA7_9BILA</name>